<reference evidence="1 2" key="1">
    <citation type="submission" date="2018-11" db="EMBL/GenBank/DDBJ databases">
        <authorList>
            <consortium name="Pathogen Informatics"/>
        </authorList>
    </citation>
    <scope>NUCLEOTIDE SEQUENCE [LARGE SCALE GENOMIC DNA]</scope>
</reference>
<sequence>MSRLENLLKGLLKKIISDLLDYQKYEWKHAVLSHHIRGRRIALTMREPSRDFLVRRRRTLRKIWKAINRVKQCTSTAEKFSEVMKNYKTRQRYILLLLLLIKVNRLHIFAKNSSRFVGYNFCANRDVTCASHQISQLIREGCLVKVAIQKGMQTARCSLKR</sequence>
<dbReference type="OrthoDB" id="442860at2759"/>
<name>A0A3P7JHB0_STRVU</name>
<gene>
    <name evidence="1" type="ORF">SVUK_LOCUS20089</name>
</gene>
<evidence type="ECO:0000313" key="2">
    <source>
        <dbReference type="Proteomes" id="UP000270094"/>
    </source>
</evidence>
<dbReference type="EMBL" id="UYYB01136124">
    <property type="protein sequence ID" value="VDM85091.1"/>
    <property type="molecule type" value="Genomic_DNA"/>
</dbReference>
<proteinExistence type="predicted"/>
<accession>A0A3P7JHB0</accession>
<dbReference type="AlphaFoldDB" id="A0A3P7JHB0"/>
<protein>
    <submittedName>
        <fullName evidence="1">Uncharacterized protein</fullName>
    </submittedName>
</protein>
<keyword evidence="2" id="KW-1185">Reference proteome</keyword>
<evidence type="ECO:0000313" key="1">
    <source>
        <dbReference type="EMBL" id="VDM85091.1"/>
    </source>
</evidence>
<dbReference type="Proteomes" id="UP000270094">
    <property type="component" value="Unassembled WGS sequence"/>
</dbReference>
<organism evidence="1 2">
    <name type="scientific">Strongylus vulgaris</name>
    <name type="common">Blood worm</name>
    <dbReference type="NCBI Taxonomy" id="40348"/>
    <lineage>
        <taxon>Eukaryota</taxon>
        <taxon>Metazoa</taxon>
        <taxon>Ecdysozoa</taxon>
        <taxon>Nematoda</taxon>
        <taxon>Chromadorea</taxon>
        <taxon>Rhabditida</taxon>
        <taxon>Rhabditina</taxon>
        <taxon>Rhabditomorpha</taxon>
        <taxon>Strongyloidea</taxon>
        <taxon>Strongylidae</taxon>
        <taxon>Strongylus</taxon>
    </lineage>
</organism>